<dbReference type="Proteomes" id="UP000242469">
    <property type="component" value="Unassembled WGS sequence"/>
</dbReference>
<evidence type="ECO:0008006" key="3">
    <source>
        <dbReference type="Google" id="ProtNLM"/>
    </source>
</evidence>
<name>A0A1H3ZGG8_9GAMM</name>
<dbReference type="STRING" id="1122198.SAMN02745729_10230"/>
<proteinExistence type="predicted"/>
<accession>A0A1H3ZGG8</accession>
<gene>
    <name evidence="1" type="ORF">SAMN02745729_10230</name>
</gene>
<keyword evidence="2" id="KW-1185">Reference proteome</keyword>
<dbReference type="OrthoDB" id="5471681at2"/>
<evidence type="ECO:0000313" key="1">
    <source>
        <dbReference type="EMBL" id="SEA22735.1"/>
    </source>
</evidence>
<evidence type="ECO:0000313" key="2">
    <source>
        <dbReference type="Proteomes" id="UP000242469"/>
    </source>
</evidence>
<dbReference type="EMBL" id="FNRJ01000002">
    <property type="protein sequence ID" value="SEA22735.1"/>
    <property type="molecule type" value="Genomic_DNA"/>
</dbReference>
<dbReference type="InterPro" id="IPR025354">
    <property type="entry name" value="DUF4258"/>
</dbReference>
<dbReference type="RefSeq" id="WP_091823008.1">
    <property type="nucleotide sequence ID" value="NZ_FNRJ01000002.1"/>
</dbReference>
<dbReference type="Pfam" id="PF14076">
    <property type="entry name" value="DUF4258"/>
    <property type="match status" value="1"/>
</dbReference>
<dbReference type="AlphaFoldDB" id="A0A1H3ZGG8"/>
<protein>
    <recommendedName>
        <fullName evidence="3">DUF4258 domain-containing protein</fullName>
    </recommendedName>
</protein>
<sequence length="113" mass="13098">MPNQAAIQSSTDQSNEDYILTEHARQRMDQRGISEEAVELAIQFGRKIHARRTLYHVIGRKEIQKLGKQHPELKGLDGVQVLTSVDCDSVITVYRNHDLRAIRPNKRKHRHLH</sequence>
<reference evidence="2" key="1">
    <citation type="submission" date="2016-10" db="EMBL/GenBank/DDBJ databases">
        <authorList>
            <person name="Varghese N."/>
            <person name="Submissions S."/>
        </authorList>
    </citation>
    <scope>NUCLEOTIDE SEQUENCE [LARGE SCALE GENOMIC DNA]</scope>
    <source>
        <strain evidence="2">DSM 11526</strain>
    </source>
</reference>
<organism evidence="1 2">
    <name type="scientific">Marinobacterium iners DSM 11526</name>
    <dbReference type="NCBI Taxonomy" id="1122198"/>
    <lineage>
        <taxon>Bacteria</taxon>
        <taxon>Pseudomonadati</taxon>
        <taxon>Pseudomonadota</taxon>
        <taxon>Gammaproteobacteria</taxon>
        <taxon>Oceanospirillales</taxon>
        <taxon>Oceanospirillaceae</taxon>
        <taxon>Marinobacterium</taxon>
    </lineage>
</organism>